<evidence type="ECO:0000313" key="2">
    <source>
        <dbReference type="Proteomes" id="UP000009328"/>
    </source>
</evidence>
<dbReference type="AlphaFoldDB" id="K0KPR3"/>
<dbReference type="Proteomes" id="UP000009328">
    <property type="component" value="Unassembled WGS sequence"/>
</dbReference>
<dbReference type="InParanoid" id="K0KPR3"/>
<organism evidence="1 2">
    <name type="scientific">Wickerhamomyces ciferrii (strain ATCC 14091 / BCRC 22168 / CBS 111 / JCM 3599 / NBRC 0793 / NRRL Y-1031 F-60-10)</name>
    <name type="common">Yeast</name>
    <name type="synonym">Pichia ciferrii</name>
    <dbReference type="NCBI Taxonomy" id="1206466"/>
    <lineage>
        <taxon>Eukaryota</taxon>
        <taxon>Fungi</taxon>
        <taxon>Dikarya</taxon>
        <taxon>Ascomycota</taxon>
        <taxon>Saccharomycotina</taxon>
        <taxon>Saccharomycetes</taxon>
        <taxon>Phaffomycetales</taxon>
        <taxon>Wickerhamomycetaceae</taxon>
        <taxon>Wickerhamomyces</taxon>
    </lineage>
</organism>
<comment type="caution">
    <text evidence="1">The sequence shown here is derived from an EMBL/GenBank/DDBJ whole genome shotgun (WGS) entry which is preliminary data.</text>
</comment>
<reference evidence="1 2" key="1">
    <citation type="journal article" date="2012" name="Eukaryot. Cell">
        <title>Draft genome sequence of Wickerhamomyces ciferrii NRRL Y-1031 F-60-10.</title>
        <authorList>
            <person name="Schneider J."/>
            <person name="Andrea H."/>
            <person name="Blom J."/>
            <person name="Jaenicke S."/>
            <person name="Ruckert C."/>
            <person name="Schorsch C."/>
            <person name="Szczepanowski R."/>
            <person name="Farwick M."/>
            <person name="Goesmann A."/>
            <person name="Puhler A."/>
            <person name="Schaffer S."/>
            <person name="Tauch A."/>
            <person name="Kohler T."/>
            <person name="Brinkrolf K."/>
        </authorList>
    </citation>
    <scope>NUCLEOTIDE SEQUENCE [LARGE SCALE GENOMIC DNA]</scope>
    <source>
        <strain evidence="2">ATCC 14091 / BCRC 22168 / CBS 111 / JCM 3599 / NBRC 0793 / NRRL Y-1031 F-60-10</strain>
    </source>
</reference>
<protein>
    <submittedName>
        <fullName evidence="1">Uncharacterized protein</fullName>
    </submittedName>
</protein>
<evidence type="ECO:0000313" key="1">
    <source>
        <dbReference type="EMBL" id="CCH43389.1"/>
    </source>
</evidence>
<name>K0KPR3_WICCF</name>
<keyword evidence="2" id="KW-1185">Reference proteome</keyword>
<dbReference type="HOGENOM" id="CLU_071679_0_0_1"/>
<sequence>MIIAKNKLVFHLIDPQGETIIHPYSKAVVQLILSRHLRSIRRDIVKLRIHTNDPSYGPVIDSVTQEGLDNLDFESSRKRDKGYFKTNDVIFPYKDPDPNIDQRNFLFDNIEVSNRLTNKEKTRKLAYLVIKQSRGSRSDLLNIDQNSRANVKISTLHVLVKRCFKKRNKINVSDRLNGNSIIDYKKSPLFLKRDDNHLSEVIKDIAKQSMDEE</sequence>
<dbReference type="EMBL" id="CAIF01000076">
    <property type="protein sequence ID" value="CCH43389.1"/>
    <property type="molecule type" value="Genomic_DNA"/>
</dbReference>
<accession>K0KPR3</accession>
<proteinExistence type="predicted"/>
<gene>
    <name evidence="1" type="ORF">BN7_2937</name>
</gene>